<name>A0A6L2PTA3_COPFO</name>
<gene>
    <name evidence="2" type="ORF">Cfor_03949</name>
</gene>
<accession>A0A6L2PTA3</accession>
<protein>
    <submittedName>
        <fullName evidence="2">Uncharacterized protein</fullName>
    </submittedName>
</protein>
<dbReference type="InParanoid" id="A0A6L2PTA3"/>
<feature type="region of interest" description="Disordered" evidence="1">
    <location>
        <begin position="512"/>
        <end position="722"/>
    </location>
</feature>
<feature type="compositionally biased region" description="Basic and acidic residues" evidence="1">
    <location>
        <begin position="695"/>
        <end position="722"/>
    </location>
</feature>
<dbReference type="EMBL" id="BLKM01012201">
    <property type="protein sequence ID" value="GFG35779.1"/>
    <property type="molecule type" value="Genomic_DNA"/>
</dbReference>
<evidence type="ECO:0000256" key="1">
    <source>
        <dbReference type="SAM" id="MobiDB-lite"/>
    </source>
</evidence>
<feature type="compositionally biased region" description="Basic and acidic residues" evidence="1">
    <location>
        <begin position="591"/>
        <end position="619"/>
    </location>
</feature>
<organism evidence="2 3">
    <name type="scientific">Coptotermes formosanus</name>
    <name type="common">Formosan subterranean termite</name>
    <dbReference type="NCBI Taxonomy" id="36987"/>
    <lineage>
        <taxon>Eukaryota</taxon>
        <taxon>Metazoa</taxon>
        <taxon>Ecdysozoa</taxon>
        <taxon>Arthropoda</taxon>
        <taxon>Hexapoda</taxon>
        <taxon>Insecta</taxon>
        <taxon>Pterygota</taxon>
        <taxon>Neoptera</taxon>
        <taxon>Polyneoptera</taxon>
        <taxon>Dictyoptera</taxon>
        <taxon>Blattodea</taxon>
        <taxon>Blattoidea</taxon>
        <taxon>Termitoidae</taxon>
        <taxon>Rhinotermitidae</taxon>
        <taxon>Coptotermes</taxon>
    </lineage>
</organism>
<feature type="compositionally biased region" description="Polar residues" evidence="1">
    <location>
        <begin position="400"/>
        <end position="409"/>
    </location>
</feature>
<feature type="region of interest" description="Disordered" evidence="1">
    <location>
        <begin position="366"/>
        <end position="409"/>
    </location>
</feature>
<feature type="region of interest" description="Disordered" evidence="1">
    <location>
        <begin position="799"/>
        <end position="819"/>
    </location>
</feature>
<dbReference type="OrthoDB" id="10561706at2759"/>
<reference evidence="3" key="1">
    <citation type="submission" date="2020-01" db="EMBL/GenBank/DDBJ databases">
        <title>Draft genome sequence of the Termite Coptotermes fromosanus.</title>
        <authorList>
            <person name="Itakura S."/>
            <person name="Yosikawa Y."/>
            <person name="Umezawa K."/>
        </authorList>
    </citation>
    <scope>NUCLEOTIDE SEQUENCE [LARGE SCALE GENOMIC DNA]</scope>
</reference>
<evidence type="ECO:0000313" key="2">
    <source>
        <dbReference type="EMBL" id="GFG35779.1"/>
    </source>
</evidence>
<dbReference type="InterPro" id="IPR003903">
    <property type="entry name" value="UIM_dom"/>
</dbReference>
<sequence length="1236" mass="140337">MNGRVGVLTENSGQASRRSSVNSSDDSLHVVGCVSTYKKKDEISRLAAYLESQRQYFEEVEQPQDETQYLKAENQKRTEEMLQKAKEELCKRKEKCNGEDTNNTKEVMVPDMNQRHQSNALEMLHKMVWLQNRNRNSHLESSHKAGDAGNTAGKEIVPLRREETDEYFSCTKQTKSKGRRKNRPKTLISLEDLEKPLLEAAACEKHKHAQSHHKSASASIQQTHVCLPLSPPEITCWQQKAGADLFPDVPTRMLTIYGAGASEDVLLKLAIEESLKTHEAENCFIDLSKTDRMDLMRPNTCNNVEVMPLPVLEPIKDESWDDAEKIMQDGRLSLQDNNLAVGGQMQDCTYSNTKHEDWEMGASQATRKVNEAAEKCGTKGRNQKRNDSSESLSSNRVSNVTTADTGQYRSQHRIEIDAYNHNSDLNHTVERKYEENIWGPLENDEASARVQNEKQRPIKKHNQIWKTAVPIPDINFGDIKAACYVPEASDSRIEEQVGWNQSKSHIKNLKGDHDQNLMEPLPCTRRNRTVSRSYVPEANDGRTQEQTEWKLKKEQTENQKSDLGWNLREFVQGHQRSKSENKTESYVPETSDSRTWQKGDRSQKKDLIEKQKGYHDQNLRELVQGLQRNRRENKTESYIPEASDSRTQGKVDGNQKKDQTENQKGDHDQNLRVLVQGPQRNSRESKADGYMPEASDSRTQGKFDGNQKQDQIEKQKGDRDQNFRSFVHKTQEKAYWNPENNLVESQKVSSSHNNVYLGVRKEKSLKDIQHQECFVFRNQNLRDKKTVYYSDEEWETKDNELDRKNSQGDSWVDGKVQRHGPVSQDAGIYRTAETSLGRDEGVGMPDKRMCDHFASRKCEDSGEYVHTNNDCKGVCSDEPELSYGENSNSEVPVELLNFDLSSVQGSPGPVQMSDSHICDTHQHQIPNQFVDSPTCASQWHCVARHLYPHVNCMAGVFPITGSSPAQMDTNMQIHAQQTASQAFQPLPTADIQRLFEAFVQEQQQRIMTMNYLVQMAVMNTTGLPNTKPDSELQAQQSNLTPMTADLMNSPKHLPTLYNDLLLQRNHALLNPFVTQLLNPSLLSVNQAVDPRNVPLQSEASFFNREGSSLLMPNPYINVNSAENRSLDNLPLLLSHRNHTNDPNMYMNSTALDDSPLPGVQTNNPLLMPSSFAIGHDHMMHLNYQSTQTQQPAIGNMQNMMQHVAPDVCSQPVGSRPASMGRSSRMVIGKGRGRLIT</sequence>
<feature type="compositionally biased region" description="Low complexity" evidence="1">
    <location>
        <begin position="16"/>
        <end position="25"/>
    </location>
</feature>
<proteinExistence type="predicted"/>
<dbReference type="PROSITE" id="PS50330">
    <property type="entry name" value="UIM"/>
    <property type="match status" value="1"/>
</dbReference>
<feature type="compositionally biased region" description="Basic and acidic residues" evidence="1">
    <location>
        <begin position="368"/>
        <end position="377"/>
    </location>
</feature>
<comment type="caution">
    <text evidence="2">The sequence shown here is derived from an EMBL/GenBank/DDBJ whole genome shotgun (WGS) entry which is preliminary data.</text>
</comment>
<feature type="compositionally biased region" description="Low complexity" evidence="1">
    <location>
        <begin position="389"/>
        <end position="399"/>
    </location>
</feature>
<dbReference type="Proteomes" id="UP000502823">
    <property type="component" value="Unassembled WGS sequence"/>
</dbReference>
<evidence type="ECO:0000313" key="3">
    <source>
        <dbReference type="Proteomes" id="UP000502823"/>
    </source>
</evidence>
<keyword evidence="3" id="KW-1185">Reference proteome</keyword>
<feature type="compositionally biased region" description="Basic and acidic residues" evidence="1">
    <location>
        <begin position="539"/>
        <end position="560"/>
    </location>
</feature>
<dbReference type="AlphaFoldDB" id="A0A6L2PTA3"/>
<feature type="compositionally biased region" description="Basic and acidic residues" evidence="1">
    <location>
        <begin position="643"/>
        <end position="670"/>
    </location>
</feature>
<feature type="region of interest" description="Disordered" evidence="1">
    <location>
        <begin position="1"/>
        <end position="25"/>
    </location>
</feature>